<dbReference type="GO" id="GO:0003677">
    <property type="term" value="F:DNA binding"/>
    <property type="evidence" value="ECO:0007669"/>
    <property type="project" value="UniProtKB-KW"/>
</dbReference>
<reference evidence="5 6" key="1">
    <citation type="submission" date="2018-11" db="EMBL/GenBank/DDBJ databases">
        <title>Mesobaculum littorinae gen. nov., sp. nov., isolated from Littorina scabra that represents a novel genus of the order Rhodobacteraceae.</title>
        <authorList>
            <person name="Li F."/>
        </authorList>
    </citation>
    <scope>NUCLEOTIDE SEQUENCE [LARGE SCALE GENOMIC DNA]</scope>
    <source>
        <strain evidence="5 6">M0103</strain>
    </source>
</reference>
<dbReference type="InterPro" id="IPR051011">
    <property type="entry name" value="Metal_resp_trans_reg"/>
</dbReference>
<proteinExistence type="predicted"/>
<dbReference type="GO" id="GO:0003700">
    <property type="term" value="F:DNA-binding transcription factor activity"/>
    <property type="evidence" value="ECO:0007669"/>
    <property type="project" value="InterPro"/>
</dbReference>
<keyword evidence="2" id="KW-0238">DNA-binding</keyword>
<comment type="caution">
    <text evidence="5">The sequence shown here is derived from an EMBL/GenBank/DDBJ whole genome shotgun (WGS) entry which is preliminary data.</text>
</comment>
<name>A0A438AJW1_9RHOB</name>
<organism evidence="5 6">
    <name type="scientific">Mesobaculum littorinae</name>
    <dbReference type="NCBI Taxonomy" id="2486419"/>
    <lineage>
        <taxon>Bacteria</taxon>
        <taxon>Pseudomonadati</taxon>
        <taxon>Pseudomonadota</taxon>
        <taxon>Alphaproteobacteria</taxon>
        <taxon>Rhodobacterales</taxon>
        <taxon>Roseobacteraceae</taxon>
        <taxon>Mesobaculum</taxon>
    </lineage>
</organism>
<dbReference type="InterPro" id="IPR001845">
    <property type="entry name" value="HTH_ArsR_DNA-bd_dom"/>
</dbReference>
<dbReference type="Gene3D" id="1.10.10.10">
    <property type="entry name" value="Winged helix-like DNA-binding domain superfamily/Winged helix DNA-binding domain"/>
    <property type="match status" value="1"/>
</dbReference>
<keyword evidence="1" id="KW-0805">Transcription regulation</keyword>
<dbReference type="PANTHER" id="PTHR43132:SF2">
    <property type="entry name" value="ARSENICAL RESISTANCE OPERON REPRESSOR ARSR-RELATED"/>
    <property type="match status" value="1"/>
</dbReference>
<feature type="domain" description="HTH arsR-type" evidence="4">
    <location>
        <begin position="15"/>
        <end position="95"/>
    </location>
</feature>
<dbReference type="InterPro" id="IPR036390">
    <property type="entry name" value="WH_DNA-bd_sf"/>
</dbReference>
<dbReference type="PANTHER" id="PTHR43132">
    <property type="entry name" value="ARSENICAL RESISTANCE OPERON REPRESSOR ARSR-RELATED"/>
    <property type="match status" value="1"/>
</dbReference>
<keyword evidence="6" id="KW-1185">Reference proteome</keyword>
<evidence type="ECO:0000259" key="4">
    <source>
        <dbReference type="SMART" id="SM00418"/>
    </source>
</evidence>
<dbReference type="Proteomes" id="UP000285908">
    <property type="component" value="Unassembled WGS sequence"/>
</dbReference>
<dbReference type="EMBL" id="RQXX01000002">
    <property type="protein sequence ID" value="RVV98962.1"/>
    <property type="molecule type" value="Genomic_DNA"/>
</dbReference>
<keyword evidence="3" id="KW-0804">Transcription</keyword>
<evidence type="ECO:0000313" key="5">
    <source>
        <dbReference type="EMBL" id="RVV98962.1"/>
    </source>
</evidence>
<dbReference type="InterPro" id="IPR036388">
    <property type="entry name" value="WH-like_DNA-bd_sf"/>
</dbReference>
<gene>
    <name evidence="5" type="ORF">EKE94_08760</name>
</gene>
<dbReference type="CDD" id="cd00090">
    <property type="entry name" value="HTH_ARSR"/>
    <property type="match status" value="1"/>
</dbReference>
<dbReference type="RefSeq" id="WP_127906196.1">
    <property type="nucleotide sequence ID" value="NZ_RQXX01000002.1"/>
</dbReference>
<dbReference type="SUPFAM" id="SSF46785">
    <property type="entry name" value="Winged helix' DNA-binding domain"/>
    <property type="match status" value="1"/>
</dbReference>
<evidence type="ECO:0000256" key="3">
    <source>
        <dbReference type="ARBA" id="ARBA00023163"/>
    </source>
</evidence>
<evidence type="ECO:0000313" key="6">
    <source>
        <dbReference type="Proteomes" id="UP000285908"/>
    </source>
</evidence>
<sequence>MTHDYLVITPDDGQDVLRCLAVPARLQILKLLHASGSMNVNEIAARLDLPQSSASIHVTALEEAGLITTTSQKARRGSQKICTAAHAEILLSFATPQETTDAIEVAMPVGLYSGAEVLSPCGLCSDSGIIGYLDSPATFLNPERMRAGLLWFTRGHVDYQFPNNARIAGRSVTELELRLELSSEVPGTSANWPSDITIDINGIPIGCWTAPGDYGDRRGTYTPAWWKLAGSQYGHLKSFRVTAQGTYLDGVRVSDVGLAELNLESHHSIRVRIAVREDAANPGGINIFGRGFGNYDQDIVLILNT</sequence>
<accession>A0A438AJW1</accession>
<dbReference type="OrthoDB" id="9781958at2"/>
<evidence type="ECO:0000256" key="1">
    <source>
        <dbReference type="ARBA" id="ARBA00023015"/>
    </source>
</evidence>
<dbReference type="AlphaFoldDB" id="A0A438AJW1"/>
<evidence type="ECO:0000256" key="2">
    <source>
        <dbReference type="ARBA" id="ARBA00023125"/>
    </source>
</evidence>
<dbReference type="SMART" id="SM00418">
    <property type="entry name" value="HTH_ARSR"/>
    <property type="match status" value="1"/>
</dbReference>
<dbReference type="Pfam" id="PF12840">
    <property type="entry name" value="HTH_20"/>
    <property type="match status" value="1"/>
</dbReference>
<protein>
    <submittedName>
        <fullName evidence="5">ArsR family transcriptional regulator</fullName>
    </submittedName>
</protein>
<dbReference type="InterPro" id="IPR011991">
    <property type="entry name" value="ArsR-like_HTH"/>
</dbReference>